<organism evidence="1 2">
    <name type="scientific">Bradyrhizobium erythrophlei</name>
    <dbReference type="NCBI Taxonomy" id="1437360"/>
    <lineage>
        <taxon>Bacteria</taxon>
        <taxon>Pseudomonadati</taxon>
        <taxon>Pseudomonadota</taxon>
        <taxon>Alphaproteobacteria</taxon>
        <taxon>Hyphomicrobiales</taxon>
        <taxon>Nitrobacteraceae</taxon>
        <taxon>Bradyrhizobium</taxon>
    </lineage>
</organism>
<evidence type="ECO:0000313" key="1">
    <source>
        <dbReference type="EMBL" id="SHH66550.1"/>
    </source>
</evidence>
<dbReference type="EMBL" id="LT670817">
    <property type="protein sequence ID" value="SHH66550.1"/>
    <property type="molecule type" value="Genomic_DNA"/>
</dbReference>
<dbReference type="AlphaFoldDB" id="A0A1M5UUG2"/>
<protein>
    <submittedName>
        <fullName evidence="1">Uncharacterized protein</fullName>
    </submittedName>
</protein>
<accession>A0A1M5UUG2</accession>
<gene>
    <name evidence="1" type="ORF">SAMN05443248_5601</name>
</gene>
<reference evidence="1 2" key="1">
    <citation type="submission" date="2016-11" db="EMBL/GenBank/DDBJ databases">
        <authorList>
            <person name="Jaros S."/>
            <person name="Januszkiewicz K."/>
            <person name="Wedrychowicz H."/>
        </authorList>
    </citation>
    <scope>NUCLEOTIDE SEQUENCE [LARGE SCALE GENOMIC DNA]</scope>
    <source>
        <strain evidence="1 2">GAS138</strain>
    </source>
</reference>
<sequence length="59" mass="6539">MPHYRAYIIGRDGHFVEAINLDCADDAAAIESARQFADGHGVEVWQLDRLVAKLASEPE</sequence>
<proteinExistence type="predicted"/>
<evidence type="ECO:0000313" key="2">
    <source>
        <dbReference type="Proteomes" id="UP000189796"/>
    </source>
</evidence>
<name>A0A1M5UUG2_9BRAD</name>
<dbReference type="Proteomes" id="UP000189796">
    <property type="component" value="Chromosome I"/>
</dbReference>